<sequence>MHISTKKRFNKIGDKFIKSDYDLSTIRWIINEVRNTIWDMNKMDFEKLMGIPRSILEEDVYIKDIKSWQKENKSYLLENLSDFKEEYFIKLKEKIYSEKYSVNDMLETIDYITDNFDDLQERYSGNVEMLLRNIEFGFRNLNFSDKEKVVLNGEIFSKSIESVVNETL</sequence>
<dbReference type="Proteomes" id="UP000094652">
    <property type="component" value="Chromosome"/>
</dbReference>
<keyword evidence="2" id="KW-1185">Reference proteome</keyword>
<evidence type="ECO:0000313" key="1">
    <source>
        <dbReference type="EMBL" id="AOR23540.1"/>
    </source>
</evidence>
<reference evidence="2" key="1">
    <citation type="submission" date="2016-09" db="EMBL/GenBank/DDBJ databases">
        <title>Genomics of Clostridium taeniosporum, an organism which forms endospores with ribbon-like appendages.</title>
        <authorList>
            <person name="Walker J.R."/>
        </authorList>
    </citation>
    <scope>NUCLEOTIDE SEQUENCE [LARGE SCALE GENOMIC DNA]</scope>
    <source>
        <strain evidence="2">1/k</strain>
    </source>
</reference>
<dbReference type="AlphaFoldDB" id="A0A1D7XK42"/>
<evidence type="ECO:0000313" key="2">
    <source>
        <dbReference type="Proteomes" id="UP000094652"/>
    </source>
</evidence>
<dbReference type="OrthoDB" id="1913080at2"/>
<dbReference type="EMBL" id="CP017253">
    <property type="protein sequence ID" value="AOR23540.1"/>
    <property type="molecule type" value="Genomic_DNA"/>
</dbReference>
<protein>
    <submittedName>
        <fullName evidence="1">Uncharacterized protein</fullName>
    </submittedName>
</protein>
<name>A0A1D7XK42_9CLOT</name>
<proteinExistence type="predicted"/>
<gene>
    <name evidence="1" type="ORF">BGI42_07245</name>
</gene>
<accession>A0A1D7XK42</accession>
<dbReference type="RefSeq" id="WP_069679691.1">
    <property type="nucleotide sequence ID" value="NZ_CP017253.2"/>
</dbReference>
<dbReference type="KEGG" id="ctae:BGI42_07245"/>
<dbReference type="STRING" id="394958.BGI42_07245"/>
<organism evidence="1 2">
    <name type="scientific">Clostridium taeniosporum</name>
    <dbReference type="NCBI Taxonomy" id="394958"/>
    <lineage>
        <taxon>Bacteria</taxon>
        <taxon>Bacillati</taxon>
        <taxon>Bacillota</taxon>
        <taxon>Clostridia</taxon>
        <taxon>Eubacteriales</taxon>
        <taxon>Clostridiaceae</taxon>
        <taxon>Clostridium</taxon>
    </lineage>
</organism>